<dbReference type="EMBL" id="FQZI01000002">
    <property type="protein sequence ID" value="SHI68406.1"/>
    <property type="molecule type" value="Genomic_DNA"/>
</dbReference>
<accession>A0A1M6D589</accession>
<keyword evidence="3" id="KW-1185">Reference proteome</keyword>
<evidence type="ECO:0000313" key="2">
    <source>
        <dbReference type="EMBL" id="SHI68406.1"/>
    </source>
</evidence>
<feature type="chain" id="PRO_5012319287" evidence="1">
    <location>
        <begin position="19"/>
        <end position="150"/>
    </location>
</feature>
<dbReference type="OrthoDB" id="1365080at2"/>
<evidence type="ECO:0000256" key="1">
    <source>
        <dbReference type="SAM" id="SignalP"/>
    </source>
</evidence>
<proteinExistence type="predicted"/>
<keyword evidence="1" id="KW-0732">Signal</keyword>
<reference evidence="3" key="1">
    <citation type="submission" date="2016-11" db="EMBL/GenBank/DDBJ databases">
        <authorList>
            <person name="Varghese N."/>
            <person name="Submissions S."/>
        </authorList>
    </citation>
    <scope>NUCLEOTIDE SEQUENCE [LARGE SCALE GENOMIC DNA]</scope>
    <source>
        <strain evidence="3">DSM 18829</strain>
    </source>
</reference>
<dbReference type="Proteomes" id="UP000184488">
    <property type="component" value="Unassembled WGS sequence"/>
</dbReference>
<feature type="signal peptide" evidence="1">
    <location>
        <begin position="1"/>
        <end position="18"/>
    </location>
</feature>
<sequence length="150" mass="16043">MKKLLLLVLVLTSFTFFGQTKKLEATNKTTGKTVLFEDGQRTKIATLDRKKMVGSFSVKDNETITIDGAEVKINNIASIKIYPKGGRTVKNILFGASAGLLVTSGVLAAGSNESAVAVFTGGVATAAVGALVNNKNKNLSYRHYQFQVIE</sequence>
<protein>
    <submittedName>
        <fullName evidence="2">Uncharacterized protein</fullName>
    </submittedName>
</protein>
<dbReference type="STRING" id="415425.SAMN05444363_1258"/>
<dbReference type="AlphaFoldDB" id="A0A1M6D589"/>
<dbReference type="RefSeq" id="WP_073309617.1">
    <property type="nucleotide sequence ID" value="NZ_FQZI01000002.1"/>
</dbReference>
<organism evidence="2 3">
    <name type="scientific">Flavobacterium terrae</name>
    <dbReference type="NCBI Taxonomy" id="415425"/>
    <lineage>
        <taxon>Bacteria</taxon>
        <taxon>Pseudomonadati</taxon>
        <taxon>Bacteroidota</taxon>
        <taxon>Flavobacteriia</taxon>
        <taxon>Flavobacteriales</taxon>
        <taxon>Flavobacteriaceae</taxon>
        <taxon>Flavobacterium</taxon>
    </lineage>
</organism>
<evidence type="ECO:0000313" key="3">
    <source>
        <dbReference type="Proteomes" id="UP000184488"/>
    </source>
</evidence>
<name>A0A1M6D589_9FLAO</name>
<gene>
    <name evidence="2" type="ORF">SAMN05444363_1258</name>
</gene>